<keyword evidence="3" id="KW-0238">DNA-binding</keyword>
<dbReference type="PANTHER" id="PTHR34294">
    <property type="entry name" value="TRANSCRIPTIONAL REGULATOR-RELATED"/>
    <property type="match status" value="1"/>
</dbReference>
<evidence type="ECO:0000256" key="4">
    <source>
        <dbReference type="ARBA" id="ARBA00023163"/>
    </source>
</evidence>
<feature type="domain" description="Sugar-binding" evidence="5">
    <location>
        <begin position="59"/>
        <end position="320"/>
    </location>
</feature>
<comment type="similarity">
    <text evidence="1">Belongs to the SorC transcriptional regulatory family.</text>
</comment>
<dbReference type="Gene3D" id="3.40.50.1360">
    <property type="match status" value="1"/>
</dbReference>
<dbReference type="SUPFAM" id="SSF100950">
    <property type="entry name" value="NagB/RpiA/CoA transferase-like"/>
    <property type="match status" value="1"/>
</dbReference>
<dbReference type="InterPro" id="IPR036388">
    <property type="entry name" value="WH-like_DNA-bd_sf"/>
</dbReference>
<evidence type="ECO:0000256" key="1">
    <source>
        <dbReference type="ARBA" id="ARBA00010466"/>
    </source>
</evidence>
<evidence type="ECO:0000256" key="3">
    <source>
        <dbReference type="ARBA" id="ARBA00023125"/>
    </source>
</evidence>
<gene>
    <name evidence="6" type="ORF">ACFPOD_17280</name>
</gene>
<dbReference type="RefSeq" id="WP_223022059.1">
    <property type="nucleotide sequence ID" value="NZ_CP078143.1"/>
</dbReference>
<name>A0ABW0TDC6_9HYPH</name>
<keyword evidence="7" id="KW-1185">Reference proteome</keyword>
<dbReference type="PANTHER" id="PTHR34294:SF1">
    <property type="entry name" value="TRANSCRIPTIONAL REGULATOR LSRR"/>
    <property type="match status" value="1"/>
</dbReference>
<accession>A0ABW0TDC6</accession>
<keyword evidence="4" id="KW-0804">Transcription</keyword>
<dbReference type="InterPro" id="IPR051054">
    <property type="entry name" value="SorC_transcr_regulators"/>
</dbReference>
<dbReference type="Gene3D" id="1.10.10.10">
    <property type="entry name" value="Winged helix-like DNA-binding domain superfamily/Winged helix DNA-binding domain"/>
    <property type="match status" value="1"/>
</dbReference>
<dbReference type="InterPro" id="IPR007324">
    <property type="entry name" value="Sugar-bd_dom_put"/>
</dbReference>
<comment type="caution">
    <text evidence="6">The sequence shown here is derived from an EMBL/GenBank/DDBJ whole genome shotgun (WGS) entry which is preliminary data.</text>
</comment>
<evidence type="ECO:0000259" key="5">
    <source>
        <dbReference type="Pfam" id="PF04198"/>
    </source>
</evidence>
<proteinExistence type="inferred from homology"/>
<dbReference type="Proteomes" id="UP001596107">
    <property type="component" value="Unassembled WGS sequence"/>
</dbReference>
<evidence type="ECO:0000256" key="2">
    <source>
        <dbReference type="ARBA" id="ARBA00023015"/>
    </source>
</evidence>
<evidence type="ECO:0000313" key="6">
    <source>
        <dbReference type="EMBL" id="MFC5586869.1"/>
    </source>
</evidence>
<dbReference type="InterPro" id="IPR037171">
    <property type="entry name" value="NagB/RpiA_transferase-like"/>
</dbReference>
<keyword evidence="2" id="KW-0805">Transcription regulation</keyword>
<protein>
    <submittedName>
        <fullName evidence="6">Sugar-binding transcriptional regulator</fullName>
    </submittedName>
</protein>
<organism evidence="6 7">
    <name type="scientific">Nitratireductor kimnyeongensis</name>
    <dbReference type="NCBI Taxonomy" id="430679"/>
    <lineage>
        <taxon>Bacteria</taxon>
        <taxon>Pseudomonadati</taxon>
        <taxon>Pseudomonadota</taxon>
        <taxon>Alphaproteobacteria</taxon>
        <taxon>Hyphomicrobiales</taxon>
        <taxon>Phyllobacteriaceae</taxon>
        <taxon>Nitratireductor</taxon>
    </lineage>
</organism>
<evidence type="ECO:0000313" key="7">
    <source>
        <dbReference type="Proteomes" id="UP001596107"/>
    </source>
</evidence>
<sequence length="328" mass="35311">MIESDDHELMSRAAWIYYVGGLNQEETANRLGTTRARVNKLLQSAKDAGIVSISIDSRSNGLLEVEDELRQRFNLERCICSPALGLGREVQLPGTLSEYPRRAVGSLAATLVRELITRKGDAVIGTGWGRTLDHITRNMAGVSAPGARFVSLMGSLTANSAFNPFEVVQALARATGAEGYFLPVPFIANSPDDRDILLSQTTVRSVLEMARQPDMAIISVGELTEHSLLRRSGMISQLELDELHEAGAIGDTNGIFFDAHGAPVQHVLNQRTLAVDFKALRTTHTVLLSGGIEKAQATCALLESGIVKTLVVDGDTARAIHRIAGGKS</sequence>
<dbReference type="Pfam" id="PF04198">
    <property type="entry name" value="Sugar-bind"/>
    <property type="match status" value="1"/>
</dbReference>
<dbReference type="EMBL" id="JBHSNB010000004">
    <property type="protein sequence ID" value="MFC5586869.1"/>
    <property type="molecule type" value="Genomic_DNA"/>
</dbReference>
<reference evidence="7" key="1">
    <citation type="journal article" date="2019" name="Int. J. Syst. Evol. Microbiol.">
        <title>The Global Catalogue of Microorganisms (GCM) 10K type strain sequencing project: providing services to taxonomists for standard genome sequencing and annotation.</title>
        <authorList>
            <consortium name="The Broad Institute Genomics Platform"/>
            <consortium name="The Broad Institute Genome Sequencing Center for Infectious Disease"/>
            <person name="Wu L."/>
            <person name="Ma J."/>
        </authorList>
    </citation>
    <scope>NUCLEOTIDE SEQUENCE [LARGE SCALE GENOMIC DNA]</scope>
    <source>
        <strain evidence="7">JCM 3366</strain>
    </source>
</reference>